<name>A0ABQ8SJT2_PERAM</name>
<proteinExistence type="predicted"/>
<sequence length="204" mass="21487">MEKLNTSLVGAAADGAGGPALQHGRAVRTAVPGRGHLPLGGALQHGAGLAAAHRRGVEAGALRAVVGAEGLARRVHLHAQQAPSLGRLDEVAATVALLAALPGHARDVVAGTVKHGTRLLRACDPAALAATLEARIFRDSHVSVFCHKLSVNAAPCTYHYHTKVNYYCIAFRRQGMHTPDILRKGQVCTRRSRCIRAFGILTKT</sequence>
<evidence type="ECO:0000313" key="1">
    <source>
        <dbReference type="EMBL" id="KAJ4434410.1"/>
    </source>
</evidence>
<dbReference type="EMBL" id="JAJSOF020000025">
    <property type="protein sequence ID" value="KAJ4434410.1"/>
    <property type="molecule type" value="Genomic_DNA"/>
</dbReference>
<evidence type="ECO:0000313" key="2">
    <source>
        <dbReference type="Proteomes" id="UP001148838"/>
    </source>
</evidence>
<protein>
    <submittedName>
        <fullName evidence="1">Uncharacterized protein</fullName>
    </submittedName>
</protein>
<reference evidence="1 2" key="1">
    <citation type="journal article" date="2022" name="Allergy">
        <title>Genome assembly and annotation of Periplaneta americana reveal a comprehensive cockroach allergen profile.</title>
        <authorList>
            <person name="Wang L."/>
            <person name="Xiong Q."/>
            <person name="Saelim N."/>
            <person name="Wang L."/>
            <person name="Nong W."/>
            <person name="Wan A.T."/>
            <person name="Shi M."/>
            <person name="Liu X."/>
            <person name="Cao Q."/>
            <person name="Hui J.H.L."/>
            <person name="Sookrung N."/>
            <person name="Leung T.F."/>
            <person name="Tungtrongchitr A."/>
            <person name="Tsui S.K.W."/>
        </authorList>
    </citation>
    <scope>NUCLEOTIDE SEQUENCE [LARGE SCALE GENOMIC DNA]</scope>
    <source>
        <strain evidence="1">PWHHKU_190912</strain>
    </source>
</reference>
<organism evidence="1 2">
    <name type="scientific">Periplaneta americana</name>
    <name type="common">American cockroach</name>
    <name type="synonym">Blatta americana</name>
    <dbReference type="NCBI Taxonomy" id="6978"/>
    <lineage>
        <taxon>Eukaryota</taxon>
        <taxon>Metazoa</taxon>
        <taxon>Ecdysozoa</taxon>
        <taxon>Arthropoda</taxon>
        <taxon>Hexapoda</taxon>
        <taxon>Insecta</taxon>
        <taxon>Pterygota</taxon>
        <taxon>Neoptera</taxon>
        <taxon>Polyneoptera</taxon>
        <taxon>Dictyoptera</taxon>
        <taxon>Blattodea</taxon>
        <taxon>Blattoidea</taxon>
        <taxon>Blattidae</taxon>
        <taxon>Blattinae</taxon>
        <taxon>Periplaneta</taxon>
    </lineage>
</organism>
<gene>
    <name evidence="1" type="ORF">ANN_22971</name>
</gene>
<keyword evidence="2" id="KW-1185">Reference proteome</keyword>
<dbReference type="Proteomes" id="UP001148838">
    <property type="component" value="Unassembled WGS sequence"/>
</dbReference>
<accession>A0ABQ8SJT2</accession>
<comment type="caution">
    <text evidence="1">The sequence shown here is derived from an EMBL/GenBank/DDBJ whole genome shotgun (WGS) entry which is preliminary data.</text>
</comment>